<feature type="compositionally biased region" description="Basic and acidic residues" evidence="1">
    <location>
        <begin position="44"/>
        <end position="69"/>
    </location>
</feature>
<feature type="region of interest" description="Disordered" evidence="1">
    <location>
        <begin position="44"/>
        <end position="81"/>
    </location>
</feature>
<feature type="transmembrane region" description="Helical" evidence="2">
    <location>
        <begin position="22"/>
        <end position="40"/>
    </location>
</feature>
<evidence type="ECO:0000313" key="4">
    <source>
        <dbReference type="WBParaSite" id="SVE_1648400.1"/>
    </source>
</evidence>
<dbReference type="WBParaSite" id="SVE_1648400.1">
    <property type="protein sequence ID" value="SVE_1648400.1"/>
    <property type="gene ID" value="SVE_1648400"/>
</dbReference>
<proteinExistence type="predicted"/>
<evidence type="ECO:0000313" key="3">
    <source>
        <dbReference type="Proteomes" id="UP000035680"/>
    </source>
</evidence>
<evidence type="ECO:0000256" key="2">
    <source>
        <dbReference type="SAM" id="Phobius"/>
    </source>
</evidence>
<reference evidence="4" key="2">
    <citation type="submission" date="2015-08" db="UniProtKB">
        <authorList>
            <consortium name="WormBaseParasite"/>
        </authorList>
    </citation>
    <scope>IDENTIFICATION</scope>
</reference>
<keyword evidence="2" id="KW-0472">Membrane</keyword>
<protein>
    <submittedName>
        <fullName evidence="4">Plasmodium variant antigen protein Cir/Yir/Bir</fullName>
    </submittedName>
</protein>
<keyword evidence="2" id="KW-0812">Transmembrane</keyword>
<organism evidence="3 4">
    <name type="scientific">Strongyloides venezuelensis</name>
    <name type="common">Threadworm</name>
    <dbReference type="NCBI Taxonomy" id="75913"/>
    <lineage>
        <taxon>Eukaryota</taxon>
        <taxon>Metazoa</taxon>
        <taxon>Ecdysozoa</taxon>
        <taxon>Nematoda</taxon>
        <taxon>Chromadorea</taxon>
        <taxon>Rhabditida</taxon>
        <taxon>Tylenchina</taxon>
        <taxon>Panagrolaimomorpha</taxon>
        <taxon>Strongyloidoidea</taxon>
        <taxon>Strongyloididae</taxon>
        <taxon>Strongyloides</taxon>
    </lineage>
</organism>
<evidence type="ECO:0000256" key="1">
    <source>
        <dbReference type="SAM" id="MobiDB-lite"/>
    </source>
</evidence>
<accession>A0A0K0FVW7</accession>
<name>A0A0K0FVW7_STRVS</name>
<keyword evidence="3" id="KW-1185">Reference proteome</keyword>
<sequence>MSAKPLGNTSFLDSCNNNKSKIIIPIVGVILIGGLFAYFYSSKKSDKNNNADKTDNNIKNDGSRSRTNTEKSNYLDINMEK</sequence>
<keyword evidence="2" id="KW-1133">Transmembrane helix</keyword>
<reference evidence="3" key="1">
    <citation type="submission" date="2014-07" db="EMBL/GenBank/DDBJ databases">
        <authorList>
            <person name="Martin A.A"/>
            <person name="De Silva N."/>
        </authorList>
    </citation>
    <scope>NUCLEOTIDE SEQUENCE</scope>
</reference>
<dbReference type="AlphaFoldDB" id="A0A0K0FVW7"/>
<dbReference type="Proteomes" id="UP000035680">
    <property type="component" value="Unassembled WGS sequence"/>
</dbReference>